<evidence type="ECO:0000256" key="2">
    <source>
        <dbReference type="ARBA" id="ARBA00022490"/>
    </source>
</evidence>
<dbReference type="CDD" id="cd00773">
    <property type="entry name" value="HisRS-like_core"/>
    <property type="match status" value="1"/>
</dbReference>
<keyword evidence="4" id="KW-0328">Glycosyltransferase</keyword>
<dbReference type="SUPFAM" id="SSF55681">
    <property type="entry name" value="Class II aaRS and biotin synthetases"/>
    <property type="match status" value="1"/>
</dbReference>
<dbReference type="PIRSF" id="PIRSF001549">
    <property type="entry name" value="His-tRNA_synth"/>
    <property type="match status" value="1"/>
</dbReference>
<dbReference type="AlphaFoldDB" id="A0A3B0X3J2"/>
<comment type="subcellular location">
    <subcellularLocation>
        <location evidence="1">Cytoplasm</location>
    </subcellularLocation>
</comment>
<protein>
    <submittedName>
        <fullName evidence="4">ATP phosphoribosyltransferase regulatory subunit</fullName>
        <ecNumber evidence="4">2.4.2.17</ecNumber>
    </submittedName>
</protein>
<organism evidence="4">
    <name type="scientific">hydrothermal vent metagenome</name>
    <dbReference type="NCBI Taxonomy" id="652676"/>
    <lineage>
        <taxon>unclassified sequences</taxon>
        <taxon>metagenomes</taxon>
        <taxon>ecological metagenomes</taxon>
    </lineage>
</organism>
<dbReference type="GO" id="GO:0003879">
    <property type="term" value="F:ATP phosphoribosyltransferase activity"/>
    <property type="evidence" value="ECO:0007669"/>
    <property type="project" value="UniProtKB-EC"/>
</dbReference>
<gene>
    <name evidence="4" type="ORF">MNBD_GAMMA07-481</name>
</gene>
<evidence type="ECO:0000313" key="4">
    <source>
        <dbReference type="EMBL" id="VAW56109.1"/>
    </source>
</evidence>
<name>A0A3B0X3J2_9ZZZZ</name>
<dbReference type="InterPro" id="IPR041715">
    <property type="entry name" value="HisRS-like_core"/>
</dbReference>
<dbReference type="EMBL" id="UOFF01000181">
    <property type="protein sequence ID" value="VAW56109.1"/>
    <property type="molecule type" value="Genomic_DNA"/>
</dbReference>
<dbReference type="GO" id="GO:0004821">
    <property type="term" value="F:histidine-tRNA ligase activity"/>
    <property type="evidence" value="ECO:0007669"/>
    <property type="project" value="TreeGrafter"/>
</dbReference>
<dbReference type="InterPro" id="IPR004516">
    <property type="entry name" value="HisRS/HisZ"/>
</dbReference>
<dbReference type="PANTHER" id="PTHR43707">
    <property type="entry name" value="HISTIDYL-TRNA SYNTHETASE"/>
    <property type="match status" value="1"/>
</dbReference>
<keyword evidence="4" id="KW-0808">Transferase</keyword>
<dbReference type="EC" id="2.4.2.17" evidence="4"/>
<dbReference type="NCBIfam" id="TIGR00443">
    <property type="entry name" value="hisZ_biosyn_reg"/>
    <property type="match status" value="1"/>
</dbReference>
<dbReference type="GO" id="GO:0005737">
    <property type="term" value="C:cytoplasm"/>
    <property type="evidence" value="ECO:0007669"/>
    <property type="project" value="UniProtKB-SubCell"/>
</dbReference>
<dbReference type="InterPro" id="IPR004517">
    <property type="entry name" value="HisZ"/>
</dbReference>
<sequence length="395" mass="43533">MKKAVTNNCWLLPQGIEEALPESAAHLELLRRKLLDMYTSWGYQLVMPPMIEFLDSLLTGTGNDYELQTFKLIDQLTGRSMGLRADMTPQVARIDSHQLKNDAPNRLCYVGTVLHTLPDGFGSSRSPLQAGVELYGHGGIESDVEVLSLMVETLKASGVNDIAIDIGHVGIFRSLAKQAGLSELQEADLFEMLQRKAIPEIQEYLTTLDIEQDTVDILNALPELHGDESCLEKAQRLFVNADKCVKDALNYLQLAADKFKQRALDVDIHYDLSELRGYHYHTGLLFAAYTPGEGQEIARGGRYDDIGKVFGRARPATGFSTDLKTLLNISQQKPLLNGEGILAPSDDDPALWEVIKALRAQGEKVIQSLPGQQGAAVDLGCDRVLKNTAGKWIVS</sequence>
<dbReference type="InterPro" id="IPR045864">
    <property type="entry name" value="aa-tRNA-synth_II/BPL/LPL"/>
</dbReference>
<keyword evidence="2" id="KW-0963">Cytoplasm</keyword>
<dbReference type="GO" id="GO:0000105">
    <property type="term" value="P:L-histidine biosynthetic process"/>
    <property type="evidence" value="ECO:0007669"/>
    <property type="project" value="InterPro"/>
</dbReference>
<dbReference type="PANTHER" id="PTHR43707:SF1">
    <property type="entry name" value="HISTIDINE--TRNA LIGASE, MITOCHONDRIAL-RELATED"/>
    <property type="match status" value="1"/>
</dbReference>
<feature type="domain" description="Class II Histidinyl-tRNA synthetase (HisRS)-like catalytic core" evidence="3">
    <location>
        <begin position="15"/>
        <end position="326"/>
    </location>
</feature>
<dbReference type="Gene3D" id="3.30.930.10">
    <property type="entry name" value="Bira Bifunctional Protein, Domain 2"/>
    <property type="match status" value="1"/>
</dbReference>
<reference evidence="4" key="1">
    <citation type="submission" date="2018-06" db="EMBL/GenBank/DDBJ databases">
        <authorList>
            <person name="Zhirakovskaya E."/>
        </authorList>
    </citation>
    <scope>NUCLEOTIDE SEQUENCE</scope>
</reference>
<dbReference type="HAMAP" id="MF_00125">
    <property type="entry name" value="HisZ"/>
    <property type="match status" value="1"/>
</dbReference>
<evidence type="ECO:0000256" key="1">
    <source>
        <dbReference type="ARBA" id="ARBA00004496"/>
    </source>
</evidence>
<dbReference type="GO" id="GO:0006427">
    <property type="term" value="P:histidyl-tRNA aminoacylation"/>
    <property type="evidence" value="ECO:0007669"/>
    <property type="project" value="TreeGrafter"/>
</dbReference>
<dbReference type="NCBIfam" id="NF009086">
    <property type="entry name" value="PRK12421.1"/>
    <property type="match status" value="1"/>
</dbReference>
<evidence type="ECO:0000259" key="3">
    <source>
        <dbReference type="Pfam" id="PF13393"/>
    </source>
</evidence>
<accession>A0A3B0X3J2</accession>
<proteinExistence type="inferred from homology"/>
<dbReference type="NCBIfam" id="NF008935">
    <property type="entry name" value="PRK12292.1-1"/>
    <property type="match status" value="1"/>
</dbReference>
<dbReference type="Pfam" id="PF13393">
    <property type="entry name" value="tRNA-synt_His"/>
    <property type="match status" value="1"/>
</dbReference>